<dbReference type="InterPro" id="IPR014924">
    <property type="entry name" value="DUF1803"/>
</dbReference>
<dbReference type="STRING" id="888064.HMPREF9088_1154"/>
<comment type="caution">
    <text evidence="1">The sequence shown here is derived from an EMBL/GenBank/DDBJ whole genome shotgun (WGS) entry which is preliminary data.</text>
</comment>
<gene>
    <name evidence="1" type="ORF">HMPREF9088_1154</name>
</gene>
<accession>E6LFL4</accession>
<dbReference type="RefSeq" id="WP_007208172.1">
    <property type="nucleotide sequence ID" value="NZ_GL622241.1"/>
</dbReference>
<dbReference type="EMBL" id="AEPV01000041">
    <property type="protein sequence ID" value="EFU73976.1"/>
    <property type="molecule type" value="Genomic_DNA"/>
</dbReference>
<sequence length="280" mass="32998">MKLIVEDHWQTDQKLIDRLFFEQLVNYLINKAEQLPTLRDIKQAFPTVKVDRAMENYIRLGLIARSERRYKLLVPIYLQAETDDVIRSKFEQAKVMIAPWPKEKRRAWFFYQGQQLATHPQLYLTDSNSPLFVFRELIHEQLKVYELSDEEYDKTMPAYFTAMRSGAENRYEQFSYLGDVDPSYYLDQVAVLFEKLRTNPKRIRPSIFLKSLVDFGFLTEDCQLVASSPSKTGAPSQEDEILADCSQFEQRSILGQLWQFFEEGAYSIVEQGDYQYATRL</sequence>
<reference evidence="1 2" key="1">
    <citation type="submission" date="2010-12" db="EMBL/GenBank/DDBJ databases">
        <authorList>
            <person name="Muzny D."/>
            <person name="Qin X."/>
            <person name="Deng J."/>
            <person name="Jiang H."/>
            <person name="Liu Y."/>
            <person name="Qu J."/>
            <person name="Song X.-Z."/>
            <person name="Zhang L."/>
            <person name="Thornton R."/>
            <person name="Coyle M."/>
            <person name="Francisco L."/>
            <person name="Jackson L."/>
            <person name="Javaid M."/>
            <person name="Korchina V."/>
            <person name="Kovar C."/>
            <person name="Mata R."/>
            <person name="Mathew T."/>
            <person name="Ngo R."/>
            <person name="Nguyen L."/>
            <person name="Nguyen N."/>
            <person name="Okwuonu G."/>
            <person name="Ongeri F."/>
            <person name="Pham C."/>
            <person name="Simmons D."/>
            <person name="Wilczek-Boney K."/>
            <person name="Hale W."/>
            <person name="Jakkamsetti A."/>
            <person name="Pham P."/>
            <person name="Ruth R."/>
            <person name="San Lucas F."/>
            <person name="Warren J."/>
            <person name="Zhang J."/>
            <person name="Zhao Z."/>
            <person name="Zhou C."/>
            <person name="Zhu D."/>
            <person name="Lee S."/>
            <person name="Bess C."/>
            <person name="Blankenburg K."/>
            <person name="Forbes L."/>
            <person name="Fu Q."/>
            <person name="Gubbala S."/>
            <person name="Hirani K."/>
            <person name="Jayaseelan J.C."/>
            <person name="Lara F."/>
            <person name="Munidasa M."/>
            <person name="Palculict T."/>
            <person name="Patil S."/>
            <person name="Pu L.-L."/>
            <person name="Saada N."/>
            <person name="Tang L."/>
            <person name="Weissenberger G."/>
            <person name="Zhu Y."/>
            <person name="Hemphill L."/>
            <person name="Shang Y."/>
            <person name="Youmans B."/>
            <person name="Ayvaz T."/>
            <person name="Ross M."/>
            <person name="Santibanez J."/>
            <person name="Aqrawi P."/>
            <person name="Gross S."/>
            <person name="Joshi V."/>
            <person name="Fowler G."/>
            <person name="Nazareth L."/>
            <person name="Reid J."/>
            <person name="Worley K."/>
            <person name="Petrosino J."/>
            <person name="Highlander S."/>
            <person name="Gibbs R."/>
        </authorList>
    </citation>
    <scope>NUCLEOTIDE SEQUENCE [LARGE SCALE GENOMIC DNA]</scope>
    <source>
        <strain evidence="2">DSM 15952 / CCUG 50447 / LMG 22039 / TP 1.5</strain>
    </source>
</reference>
<proteinExistence type="predicted"/>
<dbReference type="PATRIC" id="fig|888064.11.peg.1509"/>
<dbReference type="Pfam" id="PF08820">
    <property type="entry name" value="DUF1803"/>
    <property type="match status" value="1"/>
</dbReference>
<dbReference type="Proteomes" id="UP000010296">
    <property type="component" value="Unassembled WGS sequence"/>
</dbReference>
<dbReference type="AlphaFoldDB" id="E6LFL4"/>
<dbReference type="HOGENOM" id="CLU_078464_0_0_9"/>
<evidence type="ECO:0008006" key="3">
    <source>
        <dbReference type="Google" id="ProtNLM"/>
    </source>
</evidence>
<evidence type="ECO:0000313" key="1">
    <source>
        <dbReference type="EMBL" id="EFU73976.1"/>
    </source>
</evidence>
<keyword evidence="2" id="KW-1185">Reference proteome</keyword>
<protein>
    <recommendedName>
        <fullName evidence="3">DUF1803 domain-containing protein</fullName>
    </recommendedName>
</protein>
<dbReference type="OrthoDB" id="2194666at2"/>
<name>E6LFL4_ENTI1</name>
<organism evidence="1 2">
    <name type="scientific">Enterococcus italicus (strain DSM 15952 / CCUG 50447 / LMG 22039 / TP 1.5)</name>
    <dbReference type="NCBI Taxonomy" id="888064"/>
    <lineage>
        <taxon>Bacteria</taxon>
        <taxon>Bacillati</taxon>
        <taxon>Bacillota</taxon>
        <taxon>Bacilli</taxon>
        <taxon>Lactobacillales</taxon>
        <taxon>Enterococcaceae</taxon>
        <taxon>Enterococcus</taxon>
    </lineage>
</organism>
<evidence type="ECO:0000313" key="2">
    <source>
        <dbReference type="Proteomes" id="UP000010296"/>
    </source>
</evidence>